<keyword evidence="4" id="KW-0378">Hydrolase</keyword>
<keyword evidence="4" id="KW-0326">Glycosidase</keyword>
<dbReference type="GO" id="GO:0005576">
    <property type="term" value="C:extracellular region"/>
    <property type="evidence" value="ECO:0007669"/>
    <property type="project" value="UniProtKB-SubCell"/>
</dbReference>
<dbReference type="InterPro" id="IPR036116">
    <property type="entry name" value="FN3_sf"/>
</dbReference>
<dbReference type="KEGG" id="sdv:BN159_4250"/>
<dbReference type="SUPFAM" id="SSF49265">
    <property type="entry name" value="Fibronectin type III"/>
    <property type="match status" value="1"/>
</dbReference>
<keyword evidence="9" id="KW-1185">Reference proteome</keyword>
<organism evidence="8 9">
    <name type="scientific">Streptomyces davaonensis (strain DSM 101723 / JCM 4913 / KCC S-0913 / 768)</name>
    <dbReference type="NCBI Taxonomy" id="1214101"/>
    <lineage>
        <taxon>Bacteria</taxon>
        <taxon>Bacillati</taxon>
        <taxon>Actinomycetota</taxon>
        <taxon>Actinomycetes</taxon>
        <taxon>Kitasatosporales</taxon>
        <taxon>Streptomycetaceae</taxon>
        <taxon>Streptomyces</taxon>
    </lineage>
</organism>
<dbReference type="STRING" id="1214101.BN159_4250"/>
<dbReference type="InterPro" id="IPR024301">
    <property type="entry name" value="Amidase_6"/>
</dbReference>
<evidence type="ECO:0000256" key="5">
    <source>
        <dbReference type="ARBA" id="ARBA00023326"/>
    </source>
</evidence>
<accession>K4R7F0</accession>
<dbReference type="InterPro" id="IPR013783">
    <property type="entry name" value="Ig-like_fold"/>
</dbReference>
<gene>
    <name evidence="8" type="ORF">BN159_4250</name>
</gene>
<evidence type="ECO:0000256" key="3">
    <source>
        <dbReference type="ARBA" id="ARBA00022729"/>
    </source>
</evidence>
<evidence type="ECO:0000256" key="6">
    <source>
        <dbReference type="SAM" id="SignalP"/>
    </source>
</evidence>
<dbReference type="NCBIfam" id="NF033679">
    <property type="entry name" value="DNRLRE_dom"/>
    <property type="match status" value="1"/>
</dbReference>
<name>K4R7F0_STRDJ</name>
<dbReference type="Proteomes" id="UP000008043">
    <property type="component" value="Chromosome"/>
</dbReference>
<dbReference type="InterPro" id="IPR006311">
    <property type="entry name" value="TAT_signal"/>
</dbReference>
<dbReference type="GO" id="GO:0000272">
    <property type="term" value="P:polysaccharide catabolic process"/>
    <property type="evidence" value="ECO:0007669"/>
    <property type="project" value="UniProtKB-KW"/>
</dbReference>
<dbReference type="AlphaFoldDB" id="K4R7F0"/>
<keyword evidence="3 6" id="KW-0732">Signal</keyword>
<protein>
    <submittedName>
        <fullName evidence="8">Putative secreted protein</fullName>
    </submittedName>
</protein>
<proteinExistence type="predicted"/>
<comment type="subcellular location">
    <subcellularLocation>
        <location evidence="1">Secreted</location>
    </subcellularLocation>
</comment>
<dbReference type="GO" id="GO:0016798">
    <property type="term" value="F:hydrolase activity, acting on glycosyl bonds"/>
    <property type="evidence" value="ECO:0007669"/>
    <property type="project" value="UniProtKB-KW"/>
</dbReference>
<dbReference type="PATRIC" id="fig|1214101.3.peg.4304"/>
<dbReference type="PANTHER" id="PTHR40032:SF1">
    <property type="entry name" value="EXPORTED PROTEIN"/>
    <property type="match status" value="1"/>
</dbReference>
<evidence type="ECO:0000259" key="7">
    <source>
        <dbReference type="SMART" id="SM00060"/>
    </source>
</evidence>
<dbReference type="HOGENOM" id="CLU_274841_0_0_11"/>
<dbReference type="EMBL" id="HE971709">
    <property type="protein sequence ID" value="CCK28629.1"/>
    <property type="molecule type" value="Genomic_DNA"/>
</dbReference>
<dbReference type="Pfam" id="PF12671">
    <property type="entry name" value="Amidase_6"/>
    <property type="match status" value="1"/>
</dbReference>
<keyword evidence="5" id="KW-0119">Carbohydrate metabolism</keyword>
<dbReference type="eggNOG" id="COG3209">
    <property type="taxonomic scope" value="Bacteria"/>
</dbReference>
<dbReference type="OrthoDB" id="5994822at2"/>
<dbReference type="Pfam" id="PF24517">
    <property type="entry name" value="CBM96"/>
    <property type="match status" value="1"/>
</dbReference>
<dbReference type="PANTHER" id="PTHR40032">
    <property type="entry name" value="EXPORTED PROTEIN-RELATED"/>
    <property type="match status" value="1"/>
</dbReference>
<evidence type="ECO:0000256" key="1">
    <source>
        <dbReference type="ARBA" id="ARBA00004613"/>
    </source>
</evidence>
<sequence>MQRTNRRRWIQATAALTLAGFLTGDPSLASLPAPAADQIVNSPAKAVTLGDDKPDIAKLLGLSEEEAARRNAKIQNRRIELLSQRTESSSVYVNPDGTLTAETYAGPVRVKQADGSWSHIDTGLTDEGAALEPETAAADIAVSDGGDKKLASVAKGGASMALGWEHTLPTPTVKDDTASYDLGDGQTLTVTALKQGFSQNVLLDEAPTADLTYRIPVILKGLTLSEADSGHLLLKNGAGKLVAEAPAPMMWDSSVDKRSGESKHLAALDTEIETAADGTQTLVLRPDADYFRQNLTYPVTVDPTSTLAVTTDTWVATNYPDSQVSSTELKSGTYNGGTTVARSFLKFDLAGYEGVHVIDTNLALYSYWSSSCTVGTGTAVRRVTEAWSSSAVTWADPPASTTTGQVINTAAKGYSADCPAGTLNFDIDTIVKAWTSGTANHGLLVRGVDETDSSTWRRFHSANHVSGDGSTEPHLTITYNTYPEAPAAPALAPVAGTDVVTSTTPVLSTLVNDGDPQRARAQYVIEPDPAYNDTTYTLTTDTPYVDTMEVAALAVPVENPLPDGKHLRVRARAYDGTDYSTAWSAWRTFTVDTSKAPAPEVPSDLATGATQTTTPLLTGVVKAAGRGAVSAEYLLYDASGATLGEPLTASVQDGDRAVAKVPDALLTDGSTYRWKMRACAEGVCSAYTALQTFTVDVTEEPAPSGTTGTVPAAVTDLKAVPGEHGALVTWSAAEFVGEATDVVTYTVTAVASDGTTVGTKTTTGLSAVFDNLDADAGDVTYTFKVTGKNAYGTGATATSGGIVPAAVPGGTDGYSTAMQAYHFARGGLVQGSYVDANDAAANSAYGAQFVGRLAKDQEALLRERVAGSEDDSDNVSPEATFTDVLAIPSADGTTVTLRATVHTADIIVTDVSTATADPTDQTGETEMRYTFSAGTEPVLLAAVTAAAKEVVVRPTGAALDDFANAIEGDVLADGLEPSAFDGDSTDDGSETTATTVSFDAAQAGTYLRTGAATWAVSNWDAPAMYSQDCTNFVSRAMHLGGDIRMKGSGDESHKSKDHWWRKPSNWIHEETWTWINAAYLKTFMERHMLHSKRNTSNAFTGDIVLYDWKNDGKVDHASIISKISNGKIYVTQHNKNYKYRSLAAQKSAEPRMKIWIYRPKPEWY</sequence>
<dbReference type="RefSeq" id="WP_015658979.1">
    <property type="nucleotide sequence ID" value="NC_020504.1"/>
</dbReference>
<dbReference type="PROSITE" id="PS51318">
    <property type="entry name" value="TAT"/>
    <property type="match status" value="1"/>
</dbReference>
<feature type="domain" description="Fibronectin type-III" evidence="7">
    <location>
        <begin position="711"/>
        <end position="794"/>
    </location>
</feature>
<evidence type="ECO:0000256" key="4">
    <source>
        <dbReference type="ARBA" id="ARBA00023295"/>
    </source>
</evidence>
<dbReference type="InterPro" id="IPR055372">
    <property type="entry name" value="CBM96"/>
</dbReference>
<dbReference type="Gene3D" id="2.60.40.10">
    <property type="entry name" value="Immunoglobulins"/>
    <property type="match status" value="1"/>
</dbReference>
<reference evidence="8 9" key="1">
    <citation type="journal article" date="2012" name="J. Bacteriol.">
        <title>Genome sequence of the bacterium Streptomyces davawensis JCM 4913 and heterologous production of the unique antibiotic roseoflavin.</title>
        <authorList>
            <person name="Jankowitsch F."/>
            <person name="Schwarz J."/>
            <person name="Ruckert C."/>
            <person name="Gust B."/>
            <person name="Szczepanowski R."/>
            <person name="Blom J."/>
            <person name="Pelzer S."/>
            <person name="Kalinowski J."/>
            <person name="Mack M."/>
        </authorList>
    </citation>
    <scope>NUCLEOTIDE SEQUENCE [LARGE SCALE GENOMIC DNA]</scope>
    <source>
        <strain evidence="9">DSM 101723 / JCM 4913 / KCC S-0913 / 768</strain>
    </source>
</reference>
<keyword evidence="2" id="KW-0964">Secreted</keyword>
<dbReference type="SMART" id="SM00060">
    <property type="entry name" value="FN3"/>
    <property type="match status" value="1"/>
</dbReference>
<feature type="signal peptide" evidence="6">
    <location>
        <begin position="1"/>
        <end position="29"/>
    </location>
</feature>
<evidence type="ECO:0000256" key="2">
    <source>
        <dbReference type="ARBA" id="ARBA00022525"/>
    </source>
</evidence>
<feature type="chain" id="PRO_5003879745" evidence="6">
    <location>
        <begin position="30"/>
        <end position="1164"/>
    </location>
</feature>
<keyword evidence="5" id="KW-0624">Polysaccharide degradation</keyword>
<evidence type="ECO:0000313" key="8">
    <source>
        <dbReference type="EMBL" id="CCK28629.1"/>
    </source>
</evidence>
<evidence type="ECO:0000313" key="9">
    <source>
        <dbReference type="Proteomes" id="UP000008043"/>
    </source>
</evidence>
<dbReference type="InterPro" id="IPR003961">
    <property type="entry name" value="FN3_dom"/>
</dbReference>
<dbReference type="CDD" id="cd00063">
    <property type="entry name" value="FN3"/>
    <property type="match status" value="1"/>
</dbReference>